<evidence type="ECO:0000259" key="4">
    <source>
        <dbReference type="Pfam" id="PF10256"/>
    </source>
</evidence>
<dbReference type="GO" id="GO:0016020">
    <property type="term" value="C:membrane"/>
    <property type="evidence" value="ECO:0007669"/>
    <property type="project" value="UniProtKB-SubCell"/>
</dbReference>
<protein>
    <recommendedName>
        <fullName evidence="4">Golgin subfamily A member 7/ERF4 domain-containing protein</fullName>
    </recommendedName>
</protein>
<keyword evidence="2 3" id="KW-0472">Membrane</keyword>
<accession>A0A7R9L7D0</accession>
<reference evidence="5" key="1">
    <citation type="submission" date="2020-11" db="EMBL/GenBank/DDBJ databases">
        <authorList>
            <person name="Tran Van P."/>
        </authorList>
    </citation>
    <scope>NUCLEOTIDE SEQUENCE</scope>
</reference>
<name>A0A7R9L7D0_9ACAR</name>
<dbReference type="OrthoDB" id="67682at2759"/>
<dbReference type="EMBL" id="OC873348">
    <property type="protein sequence ID" value="CAD7636447.1"/>
    <property type="molecule type" value="Genomic_DNA"/>
</dbReference>
<evidence type="ECO:0000256" key="2">
    <source>
        <dbReference type="ARBA" id="ARBA00023136"/>
    </source>
</evidence>
<dbReference type="PANTHER" id="PTHR13005">
    <property type="entry name" value="CYSTEINE-RICH HYDROPHOBIC DOMAIN PROTEIN BRAIN X-LINKED PROTEIN"/>
    <property type="match status" value="1"/>
</dbReference>
<dbReference type="Proteomes" id="UP000759131">
    <property type="component" value="Unassembled WGS sequence"/>
</dbReference>
<dbReference type="PANTHER" id="PTHR13005:SF4">
    <property type="entry name" value="CYSTEINE-RICH HYDROPHOBIC PROTEIN"/>
    <property type="match status" value="1"/>
</dbReference>
<feature type="domain" description="Golgin subfamily A member 7/ERF4" evidence="4">
    <location>
        <begin position="55"/>
        <end position="143"/>
    </location>
</feature>
<proteinExistence type="predicted"/>
<dbReference type="EMBL" id="CAJPIZ010018773">
    <property type="protein sequence ID" value="CAG2116680.1"/>
    <property type="molecule type" value="Genomic_DNA"/>
</dbReference>
<evidence type="ECO:0000313" key="5">
    <source>
        <dbReference type="EMBL" id="CAD7636447.1"/>
    </source>
</evidence>
<dbReference type="InterPro" id="IPR039735">
    <property type="entry name" value="CHIC1/2"/>
</dbReference>
<evidence type="ECO:0000313" key="6">
    <source>
        <dbReference type="Proteomes" id="UP000759131"/>
    </source>
</evidence>
<evidence type="ECO:0000256" key="1">
    <source>
        <dbReference type="ARBA" id="ARBA00004370"/>
    </source>
</evidence>
<organism evidence="5">
    <name type="scientific">Medioppia subpectinata</name>
    <dbReference type="NCBI Taxonomy" id="1979941"/>
    <lineage>
        <taxon>Eukaryota</taxon>
        <taxon>Metazoa</taxon>
        <taxon>Ecdysozoa</taxon>
        <taxon>Arthropoda</taxon>
        <taxon>Chelicerata</taxon>
        <taxon>Arachnida</taxon>
        <taxon>Acari</taxon>
        <taxon>Acariformes</taxon>
        <taxon>Sarcoptiformes</taxon>
        <taxon>Oribatida</taxon>
        <taxon>Brachypylina</taxon>
        <taxon>Oppioidea</taxon>
        <taxon>Oppiidae</taxon>
        <taxon>Medioppia</taxon>
    </lineage>
</organism>
<comment type="subcellular location">
    <subcellularLocation>
        <location evidence="1">Membrane</location>
    </subcellularLocation>
</comment>
<keyword evidence="3" id="KW-0812">Transmembrane</keyword>
<keyword evidence="3" id="KW-1133">Transmembrane helix</keyword>
<dbReference type="Pfam" id="PF10256">
    <property type="entry name" value="Erf4"/>
    <property type="match status" value="1"/>
</dbReference>
<dbReference type="AlphaFoldDB" id="A0A7R9L7D0"/>
<sequence>MAQALAQQAFDEIIEEIESNNSGNSNGLSDLCQTLEPIVIRGNGNITLFGLSNGFTDSFPSTLLGRVSREEFESTVHRINALLRAQHSTNAKLLILGCLCCCCSLGCSLLWPTLALSKRTKNSLEKLLSHENYKLYHKLGLNWRLAKQRCHTNHSFMEYVLVIEFLPKLQLYQPD</sequence>
<gene>
    <name evidence="5" type="ORF">OSB1V03_LOCUS16639</name>
</gene>
<feature type="transmembrane region" description="Helical" evidence="3">
    <location>
        <begin position="93"/>
        <end position="114"/>
    </location>
</feature>
<dbReference type="InterPro" id="IPR019383">
    <property type="entry name" value="Golgin_A_7/ERF4"/>
</dbReference>
<evidence type="ECO:0000256" key="3">
    <source>
        <dbReference type="SAM" id="Phobius"/>
    </source>
</evidence>
<keyword evidence="6" id="KW-1185">Reference proteome</keyword>